<feature type="domain" description="Acyltransferase 3" evidence="2">
    <location>
        <begin position="24"/>
        <end position="342"/>
    </location>
</feature>
<evidence type="ECO:0000256" key="1">
    <source>
        <dbReference type="SAM" id="Phobius"/>
    </source>
</evidence>
<feature type="transmembrane region" description="Helical" evidence="1">
    <location>
        <begin position="150"/>
        <end position="170"/>
    </location>
</feature>
<feature type="transmembrane region" description="Helical" evidence="1">
    <location>
        <begin position="24"/>
        <end position="40"/>
    </location>
</feature>
<feature type="transmembrane region" description="Helical" evidence="1">
    <location>
        <begin position="303"/>
        <end position="322"/>
    </location>
</feature>
<evidence type="ECO:0000259" key="2">
    <source>
        <dbReference type="Pfam" id="PF01757"/>
    </source>
</evidence>
<dbReference type="GO" id="GO:0016747">
    <property type="term" value="F:acyltransferase activity, transferring groups other than amino-acyl groups"/>
    <property type="evidence" value="ECO:0007669"/>
    <property type="project" value="InterPro"/>
</dbReference>
<dbReference type="KEGG" id="fcm:BIW12_03320"/>
<keyword evidence="1" id="KW-0812">Transmembrane</keyword>
<feature type="transmembrane region" description="Helical" evidence="1">
    <location>
        <begin position="177"/>
        <end position="193"/>
    </location>
</feature>
<keyword evidence="1" id="KW-0472">Membrane</keyword>
<feature type="transmembrane region" description="Helical" evidence="1">
    <location>
        <begin position="60"/>
        <end position="84"/>
    </location>
</feature>
<feature type="transmembrane region" description="Helical" evidence="1">
    <location>
        <begin position="327"/>
        <end position="346"/>
    </location>
</feature>
<dbReference type="EMBL" id="CP017774">
    <property type="protein sequence ID" value="AOZ98539.1"/>
    <property type="molecule type" value="Genomic_DNA"/>
</dbReference>
<reference evidence="3 4" key="1">
    <citation type="submission" date="2016-10" db="EMBL/GenBank/DDBJ databases">
        <title>Complete Genome Sequence of Flavobacterium sp. PK15.</title>
        <authorList>
            <person name="Ekwe A."/>
            <person name="Kim S.B."/>
        </authorList>
    </citation>
    <scope>NUCLEOTIDE SEQUENCE [LARGE SCALE GENOMIC DNA]</scope>
    <source>
        <strain evidence="3 4">PK15</strain>
    </source>
</reference>
<feature type="transmembrane region" description="Helical" evidence="1">
    <location>
        <begin position="250"/>
        <end position="283"/>
    </location>
</feature>
<name>A0A1D9P7L3_9FLAO</name>
<keyword evidence="1" id="KW-1133">Transmembrane helix</keyword>
<dbReference type="AlphaFoldDB" id="A0A1D9P7L3"/>
<gene>
    <name evidence="3" type="ORF">BIW12_03320</name>
</gene>
<sequence length="359" mass="42364">MVKKKFLSIQIKNENFMISIQQSNHLKSIAILMMLCLHLFNTLDYEGLFEPLIYLGEKPLIYYISLFSDACVPIFAFVSGYGSYFKFQQNQFAYWTDNLKRLKKLYLNYWVIIFLFPVALGLLLHKEDYPGSIFTLIENLLAVNTSYNGAWWFFTIYVLFVLTSSFWFKLLDKINSYCYLLALLCLYLISFYLRVYKPLNYSIPIFNWFHTQAALYGCTLFQFMLGAFALRFNWNIIWANFFKSIKNKVVLFALGTILLLFAHGLVTNFIIAPFTALVFLFLFTQVRLNQFFCKILDFFTPHATNIWLVHMFFYMIFFKSFIYSTHYVLLIFLLLVFCCIGSSIVVNKINNVVLQLVKI</sequence>
<proteinExistence type="predicted"/>
<dbReference type="STRING" id="1306519.BIW12_03320"/>
<evidence type="ECO:0000313" key="4">
    <source>
        <dbReference type="Proteomes" id="UP000178198"/>
    </source>
</evidence>
<dbReference type="Proteomes" id="UP000178198">
    <property type="component" value="Chromosome"/>
</dbReference>
<organism evidence="3 4">
    <name type="scientific">Flavobacterium commune</name>
    <dbReference type="NCBI Taxonomy" id="1306519"/>
    <lineage>
        <taxon>Bacteria</taxon>
        <taxon>Pseudomonadati</taxon>
        <taxon>Bacteroidota</taxon>
        <taxon>Flavobacteriia</taxon>
        <taxon>Flavobacteriales</taxon>
        <taxon>Flavobacteriaceae</taxon>
        <taxon>Flavobacterium</taxon>
    </lineage>
</organism>
<feature type="transmembrane region" description="Helical" evidence="1">
    <location>
        <begin position="213"/>
        <end position="230"/>
    </location>
</feature>
<evidence type="ECO:0000313" key="3">
    <source>
        <dbReference type="EMBL" id="AOZ98539.1"/>
    </source>
</evidence>
<feature type="transmembrane region" description="Helical" evidence="1">
    <location>
        <begin position="105"/>
        <end position="124"/>
    </location>
</feature>
<accession>A0A1D9P7L3</accession>
<keyword evidence="4" id="KW-1185">Reference proteome</keyword>
<dbReference type="Pfam" id="PF01757">
    <property type="entry name" value="Acyl_transf_3"/>
    <property type="match status" value="1"/>
</dbReference>
<protein>
    <recommendedName>
        <fullName evidence="2">Acyltransferase 3 domain-containing protein</fullName>
    </recommendedName>
</protein>
<dbReference type="InterPro" id="IPR002656">
    <property type="entry name" value="Acyl_transf_3_dom"/>
</dbReference>